<dbReference type="InterPro" id="IPR036052">
    <property type="entry name" value="TrpB-like_PALP_sf"/>
</dbReference>
<feature type="domain" description="Threonine synthase N-terminal" evidence="7">
    <location>
        <begin position="4"/>
        <end position="79"/>
    </location>
</feature>
<dbReference type="PANTHER" id="PTHR43515">
    <property type="entry name" value="THREONINE SYNTHASE-LIKE 1"/>
    <property type="match status" value="1"/>
</dbReference>
<name>A0A261F3D8_9BIFI</name>
<comment type="cofactor">
    <cofactor evidence="1 5">
        <name>pyridoxal 5'-phosphate</name>
        <dbReference type="ChEBI" id="CHEBI:597326"/>
    </cofactor>
</comment>
<evidence type="ECO:0000256" key="3">
    <source>
        <dbReference type="ARBA" id="ARBA00022898"/>
    </source>
</evidence>
<dbReference type="RefSeq" id="WP_094726792.1">
    <property type="nucleotide sequence ID" value="NZ_JBHLWS010000009.1"/>
</dbReference>
<evidence type="ECO:0000259" key="7">
    <source>
        <dbReference type="Pfam" id="PF14821"/>
    </source>
</evidence>
<proteinExistence type="inferred from homology"/>
<evidence type="ECO:0000256" key="1">
    <source>
        <dbReference type="ARBA" id="ARBA00001933"/>
    </source>
</evidence>
<dbReference type="GO" id="GO:0004795">
    <property type="term" value="F:threonine synthase activity"/>
    <property type="evidence" value="ECO:0007669"/>
    <property type="project" value="UniProtKB-UniRule"/>
</dbReference>
<dbReference type="PANTHER" id="PTHR43515:SF1">
    <property type="entry name" value="THREONINE SYNTHASE-LIKE 1"/>
    <property type="match status" value="1"/>
</dbReference>
<dbReference type="GO" id="GO:0005737">
    <property type="term" value="C:cytoplasm"/>
    <property type="evidence" value="ECO:0007669"/>
    <property type="project" value="TreeGrafter"/>
</dbReference>
<gene>
    <name evidence="8" type="ORF">ALMA_1148</name>
</gene>
<reference evidence="8 9" key="1">
    <citation type="journal article" date="2017" name="BMC Genomics">
        <title>Comparative genomic and phylogenomic analyses of the Bifidobacteriaceae family.</title>
        <authorList>
            <person name="Lugli G.A."/>
            <person name="Milani C."/>
            <person name="Turroni F."/>
            <person name="Duranti S."/>
            <person name="Mancabelli L."/>
            <person name="Mangifesta M."/>
            <person name="Ferrario C."/>
            <person name="Modesto M."/>
            <person name="Mattarelli P."/>
            <person name="Jiri K."/>
            <person name="van Sinderen D."/>
            <person name="Ventura M."/>
        </authorList>
    </citation>
    <scope>NUCLEOTIDE SEQUENCE [LARGE SCALE GENOMIC DNA]</scope>
    <source>
        <strain evidence="8 9">DSM 24762</strain>
    </source>
</reference>
<sequence>MELFHSTRSTDIQVTAKQAIRQGIADDGGLFVSDSLGERTLDVESLPGKSYQEIALEVLRLLLPDFSDDELRECIEGAYSSFKDEDVTPLKSLGMNYVLELFHGPTSAFKDVALQALPRFMAHTHVKEGEAQSQEELAEGKERVLILTATSGDTGKAALDGFADVDSTGIVVFYPAGQVSEVQRMQMITQSGQNVGVVAVHGNFDDAQSKVKAIFGDAALAADLEENAHTRLSSANSINVGRLVPQVVYYCAAYAQLLFTQEINFGDEVDFLVPTGNFGDILAGYYAKRLGLPVGKLVVASDKNNVLYDFLTTGVYDRNREFFTTISPSMDILISSNLERMLYYFSDGDTELISRLMNDLAETGRYEVPSGVMRKIREVFDCAWADEDQVRAAIRDCWDENGYVIDPHTACAYHALSVTEGTPTAPRVVLSTASPYKFPRAVLSALGVAAPESDFACMDALADLSGVPAPTALRSLEGQLPRFTDEIDVDEMPAYVRTMAAKFAGASGAAA</sequence>
<evidence type="ECO:0000259" key="6">
    <source>
        <dbReference type="Pfam" id="PF00291"/>
    </source>
</evidence>
<comment type="caution">
    <text evidence="8">The sequence shown here is derived from an EMBL/GenBank/DDBJ whole genome shotgun (WGS) entry which is preliminary data.</text>
</comment>
<evidence type="ECO:0000313" key="9">
    <source>
        <dbReference type="Proteomes" id="UP000243657"/>
    </source>
</evidence>
<dbReference type="InterPro" id="IPR029144">
    <property type="entry name" value="Thr_synth_N"/>
</dbReference>
<dbReference type="Gene3D" id="3.40.50.1100">
    <property type="match status" value="2"/>
</dbReference>
<dbReference type="CDD" id="cd01560">
    <property type="entry name" value="Thr-synth_2"/>
    <property type="match status" value="1"/>
</dbReference>
<dbReference type="Gene3D" id="3.90.1380.10">
    <property type="entry name" value="Threonine synthase, N-terminal domain"/>
    <property type="match status" value="1"/>
</dbReference>
<organism evidence="8 9">
    <name type="scientific">Alloscardovia macacae</name>
    <dbReference type="NCBI Taxonomy" id="1160091"/>
    <lineage>
        <taxon>Bacteria</taxon>
        <taxon>Bacillati</taxon>
        <taxon>Actinomycetota</taxon>
        <taxon>Actinomycetes</taxon>
        <taxon>Bifidobacteriales</taxon>
        <taxon>Bifidobacteriaceae</taxon>
        <taxon>Alloscardovia</taxon>
    </lineage>
</organism>
<dbReference type="InterPro" id="IPR001926">
    <property type="entry name" value="TrpB-like_PALP"/>
</dbReference>
<dbReference type="NCBIfam" id="TIGR00260">
    <property type="entry name" value="thrC"/>
    <property type="match status" value="1"/>
</dbReference>
<dbReference type="Pfam" id="PF14821">
    <property type="entry name" value="Thr_synth_N"/>
    <property type="match status" value="1"/>
</dbReference>
<evidence type="ECO:0000313" key="8">
    <source>
        <dbReference type="EMBL" id="OZG53583.1"/>
    </source>
</evidence>
<dbReference type="InterPro" id="IPR004450">
    <property type="entry name" value="Thr_synthase-like"/>
</dbReference>
<dbReference type="EC" id="4.2.3.1" evidence="4"/>
<protein>
    <recommendedName>
        <fullName evidence="4">Threonine synthase</fullName>
        <ecNumber evidence="4">4.2.3.1</ecNumber>
    </recommendedName>
</protein>
<keyword evidence="3 5" id="KW-0663">Pyridoxal phosphate</keyword>
<evidence type="ECO:0000256" key="5">
    <source>
        <dbReference type="PIRSR" id="PIRSR604450-51"/>
    </source>
</evidence>
<dbReference type="AlphaFoldDB" id="A0A261F3D8"/>
<feature type="domain" description="Tryptophan synthase beta chain-like PALP" evidence="6">
    <location>
        <begin position="99"/>
        <end position="426"/>
    </location>
</feature>
<evidence type="ECO:0000256" key="4">
    <source>
        <dbReference type="NCBIfam" id="TIGR00260"/>
    </source>
</evidence>
<evidence type="ECO:0000256" key="2">
    <source>
        <dbReference type="ARBA" id="ARBA00005517"/>
    </source>
</evidence>
<dbReference type="GO" id="GO:0009088">
    <property type="term" value="P:threonine biosynthetic process"/>
    <property type="evidence" value="ECO:0007669"/>
    <property type="project" value="UniProtKB-UniRule"/>
</dbReference>
<dbReference type="Pfam" id="PF00291">
    <property type="entry name" value="PALP"/>
    <property type="match status" value="1"/>
</dbReference>
<dbReference type="Proteomes" id="UP000243657">
    <property type="component" value="Unassembled WGS sequence"/>
</dbReference>
<feature type="modified residue" description="N6-(pyridoxal phosphate)lysine" evidence="5">
    <location>
        <position position="110"/>
    </location>
</feature>
<dbReference type="InterPro" id="IPR037158">
    <property type="entry name" value="Thr_synth_N_sf"/>
</dbReference>
<dbReference type="EMBL" id="MWWT01000008">
    <property type="protein sequence ID" value="OZG53583.1"/>
    <property type="molecule type" value="Genomic_DNA"/>
</dbReference>
<comment type="similarity">
    <text evidence="2">Belongs to the threonine synthase family.</text>
</comment>
<accession>A0A261F3D8</accession>
<keyword evidence="9" id="KW-1185">Reference proteome</keyword>
<dbReference type="SUPFAM" id="SSF53686">
    <property type="entry name" value="Tryptophan synthase beta subunit-like PLP-dependent enzymes"/>
    <property type="match status" value="1"/>
</dbReference>